<dbReference type="Gene3D" id="3.90.230.10">
    <property type="entry name" value="Creatinase/methionine aminopeptidase superfamily"/>
    <property type="match status" value="1"/>
</dbReference>
<comment type="caution">
    <text evidence="16">The sequence shown here is derived from an EMBL/GenBank/DDBJ whole genome shotgun (WGS) entry which is preliminary data.</text>
</comment>
<gene>
    <name evidence="16" type="ORF">WJX81_006573</name>
</gene>
<comment type="cofactor">
    <cofactor evidence="11">
        <name>Co(2+)</name>
        <dbReference type="ChEBI" id="CHEBI:48828"/>
    </cofactor>
    <cofactor evidence="11">
        <name>Zn(2+)</name>
        <dbReference type="ChEBI" id="CHEBI:29105"/>
    </cofactor>
    <cofactor evidence="11">
        <name>Mn(2+)</name>
        <dbReference type="ChEBI" id="CHEBI:29035"/>
    </cofactor>
    <cofactor evidence="11">
        <name>Fe(2+)</name>
        <dbReference type="ChEBI" id="CHEBI:29033"/>
    </cofactor>
    <text evidence="11">Binds 2 divalent metal cations per subunit. Has a high-affinity and a low affinity metal-binding site. The true nature of the physiological cofactor is under debate. The enzyme is active with cobalt, zinc, manganese or divalent iron ions. Most likely, methionine aminopeptidases function as mononuclear Fe(2+)-metalloproteases under physiological conditions, and the catalytically relevant metal-binding site has been assigned to the histidine-containing high-affinity site.</text>
</comment>
<protein>
    <recommendedName>
        <fullName evidence="11">Methionine aminopeptidase 2</fullName>
        <shortName evidence="11">MAP 2</shortName>
        <shortName evidence="11">MetAP 2</shortName>
        <ecNumber evidence="11">3.4.11.18</ecNumber>
    </recommendedName>
    <alternativeName>
        <fullName evidence="11">Peptidase M</fullName>
    </alternativeName>
</protein>
<evidence type="ECO:0000259" key="14">
    <source>
        <dbReference type="Pfam" id="PF00557"/>
    </source>
</evidence>
<evidence type="ECO:0000313" key="16">
    <source>
        <dbReference type="EMBL" id="KAK9834057.1"/>
    </source>
</evidence>
<evidence type="ECO:0000256" key="10">
    <source>
        <dbReference type="ARBA" id="ARBA00022801"/>
    </source>
</evidence>
<dbReference type="EC" id="3.4.11.18" evidence="11"/>
<evidence type="ECO:0000256" key="13">
    <source>
        <dbReference type="SAM" id="MobiDB-lite"/>
    </source>
</evidence>
<feature type="compositionally biased region" description="Basic and acidic residues" evidence="13">
    <location>
        <begin position="339"/>
        <end position="348"/>
    </location>
</feature>
<dbReference type="GO" id="GO:0004239">
    <property type="term" value="F:initiator methionyl aminopeptidase activity"/>
    <property type="evidence" value="ECO:0007669"/>
    <property type="project" value="UniProtKB-UniRule"/>
</dbReference>
<dbReference type="EMBL" id="JALJOU010000034">
    <property type="protein sequence ID" value="KAK9834057.1"/>
    <property type="molecule type" value="Genomic_DNA"/>
</dbReference>
<keyword evidence="9 11" id="KW-0479">Metal-binding</keyword>
<organism evidence="16 17">
    <name type="scientific">Elliptochloris bilobata</name>
    <dbReference type="NCBI Taxonomy" id="381761"/>
    <lineage>
        <taxon>Eukaryota</taxon>
        <taxon>Viridiplantae</taxon>
        <taxon>Chlorophyta</taxon>
        <taxon>core chlorophytes</taxon>
        <taxon>Trebouxiophyceae</taxon>
        <taxon>Trebouxiophyceae incertae sedis</taxon>
        <taxon>Elliptochloris clade</taxon>
        <taxon>Elliptochloris</taxon>
    </lineage>
</organism>
<dbReference type="InterPro" id="IPR000073">
    <property type="entry name" value="AB_hydrolase_1"/>
</dbReference>
<feature type="binding site" evidence="11">
    <location>
        <position position="543"/>
    </location>
    <ligand>
        <name>a divalent metal cation</name>
        <dbReference type="ChEBI" id="CHEBI:60240"/>
        <label>1</label>
    </ligand>
</feature>
<evidence type="ECO:0000256" key="12">
    <source>
        <dbReference type="RuleBase" id="RU003653"/>
    </source>
</evidence>
<dbReference type="InterPro" id="IPR050247">
    <property type="entry name" value="Met_Aminopeptidase_Type2"/>
</dbReference>
<evidence type="ECO:0000256" key="9">
    <source>
        <dbReference type="ARBA" id="ARBA00022723"/>
    </source>
</evidence>
<keyword evidence="8 11" id="KW-0645">Protease</keyword>
<dbReference type="GO" id="GO:0005737">
    <property type="term" value="C:cytoplasm"/>
    <property type="evidence" value="ECO:0007669"/>
    <property type="project" value="UniProtKB-SubCell"/>
</dbReference>
<dbReference type="PROSITE" id="PS01202">
    <property type="entry name" value="MAP_2"/>
    <property type="match status" value="1"/>
</dbReference>
<feature type="binding site" evidence="11">
    <location>
        <position position="554"/>
    </location>
    <ligand>
        <name>a divalent metal cation</name>
        <dbReference type="ChEBI" id="CHEBI:60240"/>
        <label>1</label>
    </ligand>
</feature>
<dbReference type="NCBIfam" id="TIGR00501">
    <property type="entry name" value="met_pdase_II"/>
    <property type="match status" value="1"/>
</dbReference>
<evidence type="ECO:0000256" key="4">
    <source>
        <dbReference type="ARBA" id="ARBA00001954"/>
    </source>
</evidence>
<feature type="binding site" evidence="11">
    <location>
        <position position="751"/>
    </location>
    <ligand>
        <name>a divalent metal cation</name>
        <dbReference type="ChEBI" id="CHEBI:60240"/>
        <label>1</label>
    </ligand>
</feature>
<evidence type="ECO:0000256" key="8">
    <source>
        <dbReference type="ARBA" id="ARBA00022670"/>
    </source>
</evidence>
<dbReference type="InterPro" id="IPR018349">
    <property type="entry name" value="Pept_M24A_MAP2_BS"/>
</dbReference>
<evidence type="ECO:0000256" key="5">
    <source>
        <dbReference type="ARBA" id="ARBA00004496"/>
    </source>
</evidence>
<dbReference type="InterPro" id="IPR036390">
    <property type="entry name" value="WH_DNA-bd_sf"/>
</dbReference>
<dbReference type="PANTHER" id="PTHR45777:SF2">
    <property type="entry name" value="METHIONINE AMINOPEPTIDASE 2"/>
    <property type="match status" value="1"/>
</dbReference>
<dbReference type="GO" id="GO:0006508">
    <property type="term" value="P:proteolysis"/>
    <property type="evidence" value="ECO:0007669"/>
    <property type="project" value="UniProtKB-KW"/>
</dbReference>
<name>A0AAW1RK02_9CHLO</name>
<dbReference type="Proteomes" id="UP001445335">
    <property type="component" value="Unassembled WGS sequence"/>
</dbReference>
<evidence type="ECO:0000256" key="1">
    <source>
        <dbReference type="ARBA" id="ARBA00000294"/>
    </source>
</evidence>
<dbReference type="InterPro" id="IPR036388">
    <property type="entry name" value="WH-like_DNA-bd_sf"/>
</dbReference>
<comment type="cofactor">
    <cofactor evidence="3">
        <name>Zn(2+)</name>
        <dbReference type="ChEBI" id="CHEBI:29105"/>
    </cofactor>
</comment>
<keyword evidence="17" id="KW-1185">Reference proteome</keyword>
<feature type="binding site" evidence="11">
    <location>
        <position position="631"/>
    </location>
    <ligand>
        <name>substrate</name>
    </ligand>
</feature>
<dbReference type="FunFam" id="1.10.10.10:FF:000106">
    <property type="entry name" value="Methionine aminopeptidase 2"/>
    <property type="match status" value="1"/>
</dbReference>
<dbReference type="Pfam" id="PF00561">
    <property type="entry name" value="Abhydrolase_1"/>
    <property type="match status" value="1"/>
</dbReference>
<dbReference type="SUPFAM" id="SSF53474">
    <property type="entry name" value="alpha/beta-Hydrolases"/>
    <property type="match status" value="1"/>
</dbReference>
<comment type="cofactor">
    <cofactor evidence="2">
        <name>Mn(2+)</name>
        <dbReference type="ChEBI" id="CHEBI:29035"/>
    </cofactor>
</comment>
<evidence type="ECO:0000256" key="2">
    <source>
        <dbReference type="ARBA" id="ARBA00001936"/>
    </source>
</evidence>
<dbReference type="Pfam" id="PF00557">
    <property type="entry name" value="Peptidase_M24"/>
    <property type="match status" value="1"/>
</dbReference>
<comment type="similarity">
    <text evidence="11">Belongs to the peptidase M24A family. Methionine aminopeptidase eukaryotic type 2 subfamily.</text>
</comment>
<comment type="subcellular location">
    <subcellularLocation>
        <location evidence="5 11">Cytoplasm</location>
    </subcellularLocation>
</comment>
<dbReference type="PRINTS" id="PR00599">
    <property type="entry name" value="MAPEPTIDASE"/>
</dbReference>
<dbReference type="HAMAP" id="MF_03175">
    <property type="entry name" value="MetAP_2_euk"/>
    <property type="match status" value="1"/>
</dbReference>
<evidence type="ECO:0000256" key="7">
    <source>
        <dbReference type="ARBA" id="ARBA00022490"/>
    </source>
</evidence>
<dbReference type="SUPFAM" id="SSF55920">
    <property type="entry name" value="Creatinase/aminopeptidase"/>
    <property type="match status" value="1"/>
</dbReference>
<dbReference type="InterPro" id="IPR029058">
    <property type="entry name" value="AB_hydrolase_fold"/>
</dbReference>
<comment type="cofactor">
    <cofactor evidence="4">
        <name>Fe(2+)</name>
        <dbReference type="ChEBI" id="CHEBI:29033"/>
    </cofactor>
</comment>
<evidence type="ECO:0000313" key="17">
    <source>
        <dbReference type="Proteomes" id="UP001445335"/>
    </source>
</evidence>
<evidence type="ECO:0000256" key="6">
    <source>
        <dbReference type="ARBA" id="ARBA00022438"/>
    </source>
</evidence>
<dbReference type="GO" id="GO:0046872">
    <property type="term" value="F:metal ion binding"/>
    <property type="evidence" value="ECO:0007669"/>
    <property type="project" value="UniProtKB-UniRule"/>
</dbReference>
<evidence type="ECO:0000259" key="15">
    <source>
        <dbReference type="Pfam" id="PF00561"/>
    </source>
</evidence>
<dbReference type="GO" id="GO:0070006">
    <property type="term" value="F:metalloaminopeptidase activity"/>
    <property type="evidence" value="ECO:0007669"/>
    <property type="project" value="UniProtKB-UniRule"/>
</dbReference>
<proteinExistence type="inferred from homology"/>
<dbReference type="InterPro" id="IPR036005">
    <property type="entry name" value="Creatinase/aminopeptidase-like"/>
</dbReference>
<evidence type="ECO:0000256" key="11">
    <source>
        <dbReference type="HAMAP-Rule" id="MF_03175"/>
    </source>
</evidence>
<comment type="function">
    <text evidence="11 12">Cotranslationally removes the N-terminal methionine from nascent proteins. The N-terminal methionine is often cleaved when the second residue in the primary sequence is small and uncharged (Met-Ala-, Cys, Gly, Pro, Ser, Thr, or Val).</text>
</comment>
<keyword evidence="10 11" id="KW-0378">Hydrolase</keyword>
<reference evidence="16 17" key="1">
    <citation type="journal article" date="2024" name="Nat. Commun.">
        <title>Phylogenomics reveals the evolutionary origins of lichenization in chlorophyte algae.</title>
        <authorList>
            <person name="Puginier C."/>
            <person name="Libourel C."/>
            <person name="Otte J."/>
            <person name="Skaloud P."/>
            <person name="Haon M."/>
            <person name="Grisel S."/>
            <person name="Petersen M."/>
            <person name="Berrin J.G."/>
            <person name="Delaux P.M."/>
            <person name="Dal Grande F."/>
            <person name="Keller J."/>
        </authorList>
    </citation>
    <scope>NUCLEOTIDE SEQUENCE [LARGE SCALE GENOMIC DNA]</scope>
    <source>
        <strain evidence="16 17">SAG 245.80</strain>
    </source>
</reference>
<dbReference type="Gene3D" id="1.10.10.10">
    <property type="entry name" value="Winged helix-like DNA-binding domain superfamily/Winged helix DNA-binding domain"/>
    <property type="match status" value="1"/>
</dbReference>
<feature type="binding site" evidence="11">
    <location>
        <position position="554"/>
    </location>
    <ligand>
        <name>a divalent metal cation</name>
        <dbReference type="ChEBI" id="CHEBI:60240"/>
        <label>2</label>
        <note>catalytic</note>
    </ligand>
</feature>
<feature type="binding site" evidence="11">
    <location>
        <position position="623"/>
    </location>
    <ligand>
        <name>a divalent metal cation</name>
        <dbReference type="ChEBI" id="CHEBI:60240"/>
        <label>2</label>
        <note>catalytic</note>
    </ligand>
</feature>
<feature type="binding site" evidence="11">
    <location>
        <position position="751"/>
    </location>
    <ligand>
        <name>a divalent metal cation</name>
        <dbReference type="ChEBI" id="CHEBI:60240"/>
        <label>2</label>
        <note>catalytic</note>
    </ligand>
</feature>
<dbReference type="Gene3D" id="3.40.50.1820">
    <property type="entry name" value="alpha/beta hydrolase"/>
    <property type="match status" value="1"/>
</dbReference>
<comment type="catalytic activity">
    <reaction evidence="1 11 12">
        <text>Release of N-terminal amino acids, preferentially methionine, from peptides and arylamides.</text>
        <dbReference type="EC" id="3.4.11.18"/>
    </reaction>
</comment>
<accession>A0AAW1RK02</accession>
<dbReference type="CDD" id="cd01088">
    <property type="entry name" value="MetAP2"/>
    <property type="match status" value="1"/>
</dbReference>
<feature type="region of interest" description="Disordered" evidence="13">
    <location>
        <begin position="327"/>
        <end position="438"/>
    </location>
</feature>
<feature type="domain" description="AB hydrolase-1" evidence="15">
    <location>
        <begin position="59"/>
        <end position="297"/>
    </location>
</feature>
<dbReference type="InterPro" id="IPR002468">
    <property type="entry name" value="Pept_M24A_MAP2"/>
</dbReference>
<feature type="binding site" evidence="11">
    <location>
        <position position="656"/>
    </location>
    <ligand>
        <name>a divalent metal cation</name>
        <dbReference type="ChEBI" id="CHEBI:60240"/>
        <label>2</label>
        <note>catalytic</note>
    </ligand>
</feature>
<keyword evidence="6 11" id="KW-0031">Aminopeptidase</keyword>
<sequence length="770" mass="83870">MYKLMPFLSGNGHLETVLASRLRTSPGFKYDRDLLRLPDGGTVALDFESLKEDLPADAPIIILLPGLTGGSHDTYVKHMVHDARQHGLRAVVFNSRGTSDGPVTTPRFYSASYTGDMRAVVAAVQRRYPRSALLAAGWSLGANILVRYLGEEGSRTPIRCAVSMANPFNLVISDKNFKLGFNRIYDRNLAKSLRDIFRRHAALFDSIGGEYQPELAANCRTIREFDDAITRVSFGWPNVDAYYAGSGSDQSIPSISVPLLCLQAADDPIAPKAAIPLSAMQANPHCMLAITPGGGHLGWCSGPGAPFGAPWADEAALEWFDAGVGGLSKSQKKKQKKKAAAERKKACEGADAGPTTPSGDEGALPASAPDSNGCAHEAAEQNGHAAGAPAPEGISEKKCSKGKKRAVEQSRPPAVPVTDLFPGGVYPEGQRQSYGEDQQWRETGEEQRELERLNFDVINEVRHAAEVHRQVRAYMVDIAKPGIAMFDMCEQLEDCVRRLIVEKGLEAGIAFPTGCSLNYVAAHWTPNAGDKTVLQYDDVMKLDFGTHINGHIIDSAFTVAFNPKYDNLLKAVKDATNTGVREAGIDVRLCDIGAAIQEVMESYEVELDGKTFQVKSIRNLNGHSIGAYQIHAGKSVPIVKGGEATKMEEGDFFAIETFGSTGRGVVHEDLETSHYMKNFNVGKVPLRLPRAKALLATIDRNFGTLAFCKRYLDRLGESKYQMALKNLCDVGIVDPYPPLCDTKGSYVAQYEHTIYLHPTRKEVLSRGSDY</sequence>
<dbReference type="InterPro" id="IPR000994">
    <property type="entry name" value="Pept_M24"/>
</dbReference>
<dbReference type="SUPFAM" id="SSF46785">
    <property type="entry name" value="Winged helix' DNA-binding domain"/>
    <property type="match status" value="1"/>
</dbReference>
<evidence type="ECO:0000256" key="3">
    <source>
        <dbReference type="ARBA" id="ARBA00001947"/>
    </source>
</evidence>
<dbReference type="AlphaFoldDB" id="A0AAW1RK02"/>
<keyword evidence="7 11" id="KW-0963">Cytoplasm</keyword>
<dbReference type="PANTHER" id="PTHR45777">
    <property type="entry name" value="METHIONINE AMINOPEPTIDASE 2"/>
    <property type="match status" value="1"/>
</dbReference>
<feature type="binding site" evidence="11">
    <location>
        <position position="523"/>
    </location>
    <ligand>
        <name>substrate</name>
    </ligand>
</feature>
<feature type="domain" description="Peptidase M24" evidence="14">
    <location>
        <begin position="460"/>
        <end position="668"/>
    </location>
</feature>
<dbReference type="InterPro" id="IPR001714">
    <property type="entry name" value="Pept_M24_MAP"/>
</dbReference>